<dbReference type="Proteomes" id="UP000274922">
    <property type="component" value="Unassembled WGS sequence"/>
</dbReference>
<keyword evidence="2" id="KW-1185">Reference proteome</keyword>
<organism evidence="1 2">
    <name type="scientific">Caulochytrium protostelioides</name>
    <dbReference type="NCBI Taxonomy" id="1555241"/>
    <lineage>
        <taxon>Eukaryota</taxon>
        <taxon>Fungi</taxon>
        <taxon>Fungi incertae sedis</taxon>
        <taxon>Chytridiomycota</taxon>
        <taxon>Chytridiomycota incertae sedis</taxon>
        <taxon>Chytridiomycetes</taxon>
        <taxon>Caulochytriales</taxon>
        <taxon>Caulochytriaceae</taxon>
        <taxon>Caulochytrium</taxon>
    </lineage>
</organism>
<proteinExistence type="predicted"/>
<evidence type="ECO:0000313" key="1">
    <source>
        <dbReference type="EMBL" id="RKP00846.1"/>
    </source>
</evidence>
<dbReference type="EMBL" id="ML014196">
    <property type="protein sequence ID" value="RKP00846.1"/>
    <property type="molecule type" value="Genomic_DNA"/>
</dbReference>
<dbReference type="OrthoDB" id="4412445at2759"/>
<gene>
    <name evidence="1" type="ORF">CXG81DRAFT_12762</name>
</gene>
<reference evidence="2" key="1">
    <citation type="journal article" date="2018" name="Nat. Microbiol.">
        <title>Leveraging single-cell genomics to expand the fungal tree of life.</title>
        <authorList>
            <person name="Ahrendt S.R."/>
            <person name="Quandt C.A."/>
            <person name="Ciobanu D."/>
            <person name="Clum A."/>
            <person name="Salamov A."/>
            <person name="Andreopoulos B."/>
            <person name="Cheng J.F."/>
            <person name="Woyke T."/>
            <person name="Pelin A."/>
            <person name="Henrissat B."/>
            <person name="Reynolds N.K."/>
            <person name="Benny G.L."/>
            <person name="Smith M.E."/>
            <person name="James T.Y."/>
            <person name="Grigoriev I.V."/>
        </authorList>
    </citation>
    <scope>NUCLEOTIDE SEQUENCE [LARGE SCALE GENOMIC DNA]</scope>
    <source>
        <strain evidence="2">ATCC 52028</strain>
    </source>
</reference>
<dbReference type="AlphaFoldDB" id="A0A4P9X6M5"/>
<dbReference type="PANTHER" id="PTHR34673:SF1">
    <property type="entry name" value="COLD-REGULATED PROTEIN"/>
    <property type="match status" value="1"/>
</dbReference>
<protein>
    <submittedName>
        <fullName evidence="1">Uncharacterized protein</fullName>
    </submittedName>
</protein>
<dbReference type="PANTHER" id="PTHR34673">
    <property type="entry name" value="COLD-REGULATED PROTEIN"/>
    <property type="match status" value="1"/>
</dbReference>
<accession>A0A4P9X6M5</accession>
<name>A0A4P9X6M5_9FUNG</name>
<evidence type="ECO:0000313" key="2">
    <source>
        <dbReference type="Proteomes" id="UP000274922"/>
    </source>
</evidence>
<sequence length="77" mass="8429">MDLWIPWIFCIQCGSQVRNPCHVACVGPTLGALSCLVGALVCWPTGACVYCCNHQRGRDMMGRPVEMNSEVTNAIPF</sequence>